<organism evidence="1 2">
    <name type="scientific">Saponaria officinalis</name>
    <name type="common">Common soapwort</name>
    <name type="synonym">Lychnis saponaria</name>
    <dbReference type="NCBI Taxonomy" id="3572"/>
    <lineage>
        <taxon>Eukaryota</taxon>
        <taxon>Viridiplantae</taxon>
        <taxon>Streptophyta</taxon>
        <taxon>Embryophyta</taxon>
        <taxon>Tracheophyta</taxon>
        <taxon>Spermatophyta</taxon>
        <taxon>Magnoliopsida</taxon>
        <taxon>eudicotyledons</taxon>
        <taxon>Gunneridae</taxon>
        <taxon>Pentapetalae</taxon>
        <taxon>Caryophyllales</taxon>
        <taxon>Caryophyllaceae</taxon>
        <taxon>Caryophylleae</taxon>
        <taxon>Saponaria</taxon>
    </lineage>
</organism>
<reference evidence="1" key="1">
    <citation type="submission" date="2024-03" db="EMBL/GenBank/DDBJ databases">
        <title>WGS assembly of Saponaria officinalis var. Norfolk2.</title>
        <authorList>
            <person name="Jenkins J."/>
            <person name="Shu S."/>
            <person name="Grimwood J."/>
            <person name="Barry K."/>
            <person name="Goodstein D."/>
            <person name="Schmutz J."/>
            <person name="Leebens-Mack J."/>
            <person name="Osbourn A."/>
        </authorList>
    </citation>
    <scope>NUCLEOTIDE SEQUENCE [LARGE SCALE GENOMIC DNA]</scope>
    <source>
        <strain evidence="1">JIC</strain>
    </source>
</reference>
<gene>
    <name evidence="1" type="ORF">RND81_07G020100</name>
</gene>
<dbReference type="EMBL" id="JBDFQZ010000007">
    <property type="protein sequence ID" value="KAK9704918.1"/>
    <property type="molecule type" value="Genomic_DNA"/>
</dbReference>
<keyword evidence="2" id="KW-1185">Reference proteome</keyword>
<dbReference type="Proteomes" id="UP001443914">
    <property type="component" value="Unassembled WGS sequence"/>
</dbReference>
<comment type="caution">
    <text evidence="1">The sequence shown here is derived from an EMBL/GenBank/DDBJ whole genome shotgun (WGS) entry which is preliminary data.</text>
</comment>
<sequence>MFECQHRSIISNKHLVDPAMNENYYCKCNLPILQNLMTRLRFNADIIFKTIIKTYQITKTLLSANCHSEQMFQEDNTNYLMQFDNIKLQEWRCYLYDENCSQKTVGLLA</sequence>
<name>A0AAW1JJZ0_SAPOF</name>
<evidence type="ECO:0000313" key="2">
    <source>
        <dbReference type="Proteomes" id="UP001443914"/>
    </source>
</evidence>
<accession>A0AAW1JJZ0</accession>
<protein>
    <submittedName>
        <fullName evidence="1">Uncharacterized protein</fullName>
    </submittedName>
</protein>
<proteinExistence type="predicted"/>
<evidence type="ECO:0000313" key="1">
    <source>
        <dbReference type="EMBL" id="KAK9704918.1"/>
    </source>
</evidence>
<dbReference type="AlphaFoldDB" id="A0AAW1JJZ0"/>